<evidence type="ECO:0000259" key="7">
    <source>
        <dbReference type="PROSITE" id="PS50052"/>
    </source>
</evidence>
<name>A0A3B0S5K4_9ZZZZ</name>
<comment type="similarity">
    <text evidence="1">Belongs to the guanylate kinase family.</text>
</comment>
<organism evidence="8">
    <name type="scientific">hydrothermal vent metagenome</name>
    <dbReference type="NCBI Taxonomy" id="652676"/>
    <lineage>
        <taxon>unclassified sequences</taxon>
        <taxon>metagenomes</taxon>
        <taxon>ecological metagenomes</taxon>
    </lineage>
</organism>
<dbReference type="Gene3D" id="3.30.63.10">
    <property type="entry name" value="Guanylate Kinase phosphate binding domain"/>
    <property type="match status" value="1"/>
</dbReference>
<protein>
    <recommendedName>
        <fullName evidence="2">guanylate kinase</fullName>
        <ecNumber evidence="2">2.7.4.8</ecNumber>
    </recommendedName>
</protein>
<accession>A0A3B0S5K4</accession>
<evidence type="ECO:0000256" key="2">
    <source>
        <dbReference type="ARBA" id="ARBA00012961"/>
    </source>
</evidence>
<dbReference type="HAMAP" id="MF_00328">
    <property type="entry name" value="Guanylate_kinase"/>
    <property type="match status" value="1"/>
</dbReference>
<dbReference type="PROSITE" id="PS50052">
    <property type="entry name" value="GUANYLATE_KINASE_2"/>
    <property type="match status" value="1"/>
</dbReference>
<dbReference type="InterPro" id="IPR020590">
    <property type="entry name" value="Guanylate_kinase_CS"/>
</dbReference>
<gene>
    <name evidence="8" type="ORF">MNBD_ACTINO02-1330</name>
</gene>
<dbReference type="GO" id="GO:0005524">
    <property type="term" value="F:ATP binding"/>
    <property type="evidence" value="ECO:0007669"/>
    <property type="project" value="UniProtKB-KW"/>
</dbReference>
<feature type="domain" description="Guanylate kinase-like" evidence="7">
    <location>
        <begin position="3"/>
        <end position="181"/>
    </location>
</feature>
<dbReference type="EC" id="2.7.4.8" evidence="2"/>
<dbReference type="EMBL" id="UOEK01000091">
    <property type="protein sequence ID" value="VAV96096.1"/>
    <property type="molecule type" value="Genomic_DNA"/>
</dbReference>
<keyword evidence="5 8" id="KW-0418">Kinase</keyword>
<keyword evidence="3 8" id="KW-0808">Transferase</keyword>
<dbReference type="GO" id="GO:0004385">
    <property type="term" value="F:GMP kinase activity"/>
    <property type="evidence" value="ECO:0007669"/>
    <property type="project" value="UniProtKB-EC"/>
</dbReference>
<dbReference type="CDD" id="cd00071">
    <property type="entry name" value="GMPK"/>
    <property type="match status" value="1"/>
</dbReference>
<dbReference type="SMART" id="SM00072">
    <property type="entry name" value="GuKc"/>
    <property type="match status" value="1"/>
</dbReference>
<dbReference type="FunFam" id="3.30.63.10:FF:000002">
    <property type="entry name" value="Guanylate kinase 1"/>
    <property type="match status" value="1"/>
</dbReference>
<evidence type="ECO:0000313" key="8">
    <source>
        <dbReference type="EMBL" id="VAV96096.1"/>
    </source>
</evidence>
<dbReference type="PROSITE" id="PS00856">
    <property type="entry name" value="GUANYLATE_KINASE_1"/>
    <property type="match status" value="1"/>
</dbReference>
<dbReference type="Gene3D" id="3.40.50.300">
    <property type="entry name" value="P-loop containing nucleotide triphosphate hydrolases"/>
    <property type="match status" value="1"/>
</dbReference>
<dbReference type="InterPro" id="IPR027417">
    <property type="entry name" value="P-loop_NTPase"/>
</dbReference>
<dbReference type="InterPro" id="IPR008145">
    <property type="entry name" value="GK/Ca_channel_bsu"/>
</dbReference>
<dbReference type="SUPFAM" id="SSF52540">
    <property type="entry name" value="P-loop containing nucleoside triphosphate hydrolases"/>
    <property type="match status" value="1"/>
</dbReference>
<dbReference type="AlphaFoldDB" id="A0A3B0S5K4"/>
<evidence type="ECO:0000256" key="6">
    <source>
        <dbReference type="ARBA" id="ARBA00022840"/>
    </source>
</evidence>
<dbReference type="NCBIfam" id="TIGR03263">
    <property type="entry name" value="guanyl_kin"/>
    <property type="match status" value="1"/>
</dbReference>
<evidence type="ECO:0000256" key="4">
    <source>
        <dbReference type="ARBA" id="ARBA00022741"/>
    </source>
</evidence>
<reference evidence="8" key="1">
    <citation type="submission" date="2018-06" db="EMBL/GenBank/DDBJ databases">
        <authorList>
            <person name="Zhirakovskaya E."/>
        </authorList>
    </citation>
    <scope>NUCLEOTIDE SEQUENCE</scope>
</reference>
<keyword evidence="6" id="KW-0067">ATP-binding</keyword>
<evidence type="ECO:0000256" key="1">
    <source>
        <dbReference type="ARBA" id="ARBA00005790"/>
    </source>
</evidence>
<proteinExistence type="inferred from homology"/>
<sequence length="189" mass="20816">MPGVLFVVSGPSGVGKSSILAEVRKAVDFFFSVSMTTRDRRPHEIDGVDYWFVNRSVFEEAVAAGELMEWAEYGGNLYGTPRAPVLAALERGEHVLFDIENKGAQQIRDAYKHAVLVFVLPPSLEELELRLRKRGDTSDEDIARRLAVAQEQIANAAELYDYQVINDSIATAAAEMVSILMAAHDQGCA</sequence>
<dbReference type="InterPro" id="IPR017665">
    <property type="entry name" value="Guanylate_kinase"/>
</dbReference>
<dbReference type="GO" id="GO:0005829">
    <property type="term" value="C:cytosol"/>
    <property type="evidence" value="ECO:0007669"/>
    <property type="project" value="TreeGrafter"/>
</dbReference>
<evidence type="ECO:0000256" key="3">
    <source>
        <dbReference type="ARBA" id="ARBA00022679"/>
    </source>
</evidence>
<dbReference type="Pfam" id="PF00625">
    <property type="entry name" value="Guanylate_kin"/>
    <property type="match status" value="1"/>
</dbReference>
<dbReference type="PANTHER" id="PTHR23117">
    <property type="entry name" value="GUANYLATE KINASE-RELATED"/>
    <property type="match status" value="1"/>
</dbReference>
<dbReference type="InterPro" id="IPR008144">
    <property type="entry name" value="Guanylate_kin-like_dom"/>
</dbReference>
<evidence type="ECO:0000256" key="5">
    <source>
        <dbReference type="ARBA" id="ARBA00022777"/>
    </source>
</evidence>
<keyword evidence="4" id="KW-0547">Nucleotide-binding</keyword>
<dbReference type="PANTHER" id="PTHR23117:SF13">
    <property type="entry name" value="GUANYLATE KINASE"/>
    <property type="match status" value="1"/>
</dbReference>